<keyword evidence="2" id="KW-1133">Transmembrane helix</keyword>
<dbReference type="Pfam" id="PF12733">
    <property type="entry name" value="Cadherin-like"/>
    <property type="match status" value="1"/>
</dbReference>
<keyword evidence="5" id="KW-1185">Reference proteome</keyword>
<dbReference type="Proteomes" id="UP000070394">
    <property type="component" value="Unassembled WGS sequence"/>
</dbReference>
<name>A0A133ZPT3_9FIRM</name>
<sequence>MSENKMKYLKNSNVNVIIPSFLLALIFSIVLTFNAFAMGISISFADVNASVGDEVNLVMTLSSSDGNIDSATVMLSYDDSVLDFVGGTNAQGGAGSIKVTSNTGTNSSSQNYSLKFKAKAAKDTTVVVSSWEVYDTNAKMATMQSQGSGKIKIKEAEAAPSTTVESTAEKSKEESTTAAADKKDASLSSLKVSPGKLTPDFKSNVKNYDMNVAGNISNIAVSAKPRQDGSKVVITGNDNLVVGVNAVAVKVTSPDGSVVESYIINVKKSEMKKTQEESTTAGESVVAESEGESEESMDIVSTANGLTIGGIDYQVSDSFDKNILPEGFEESTFTYKGREVKAGKMKNQDVYILYLVGNDGSGDFYIYDDASDKWSVYTQIDTNAKSITVMPLDKGVEVPKGFVESILVINGKKIRGWIWGSDNEKRYCVVYAMNSDGRKDFYRYDMEEGTIQRYFVDPNADTGVSKAEYDVLEKKYERSNEWLRNVIALAIILAVFVIILLISKASNKKKAKKVSKKVTKKKNKSNITKNVDLISDKDQDDKAPLEYMPLGQKKEEVKESKKDKPDIDDGFAEVDISDGSDESPDTNDEQKEEIKAEQTAEESNEEQKKKDSDDFEDVDV</sequence>
<dbReference type="CDD" id="cd08547">
    <property type="entry name" value="Type_II_cohesin"/>
    <property type="match status" value="1"/>
</dbReference>
<feature type="compositionally biased region" description="Acidic residues" evidence="1">
    <location>
        <begin position="568"/>
        <end position="587"/>
    </location>
</feature>
<evidence type="ECO:0000259" key="3">
    <source>
        <dbReference type="Pfam" id="PF12733"/>
    </source>
</evidence>
<evidence type="ECO:0000256" key="1">
    <source>
        <dbReference type="SAM" id="MobiDB-lite"/>
    </source>
</evidence>
<comment type="caution">
    <text evidence="4">The sequence shown here is derived from an EMBL/GenBank/DDBJ whole genome shotgun (WGS) entry which is preliminary data.</text>
</comment>
<dbReference type="SUPFAM" id="SSF49384">
    <property type="entry name" value="Carbohydrate-binding domain"/>
    <property type="match status" value="1"/>
</dbReference>
<feature type="compositionally biased region" description="Basic and acidic residues" evidence="1">
    <location>
        <begin position="167"/>
        <end position="185"/>
    </location>
</feature>
<evidence type="ECO:0000313" key="5">
    <source>
        <dbReference type="Proteomes" id="UP000070394"/>
    </source>
</evidence>
<feature type="domain" description="Cadherin-like beta-sandwich-like" evidence="3">
    <location>
        <begin position="187"/>
        <end position="267"/>
    </location>
</feature>
<dbReference type="GO" id="GO:0030246">
    <property type="term" value="F:carbohydrate binding"/>
    <property type="evidence" value="ECO:0007669"/>
    <property type="project" value="InterPro"/>
</dbReference>
<dbReference type="InterPro" id="IPR025883">
    <property type="entry name" value="Cadherin-like_domain"/>
</dbReference>
<feature type="region of interest" description="Disordered" evidence="1">
    <location>
        <begin position="145"/>
        <end position="193"/>
    </location>
</feature>
<keyword evidence="2" id="KW-0812">Transmembrane</keyword>
<proteinExistence type="predicted"/>
<feature type="region of interest" description="Disordered" evidence="1">
    <location>
        <begin position="272"/>
        <end position="296"/>
    </location>
</feature>
<gene>
    <name evidence="4" type="ORF">HMPREF1866_01508</name>
</gene>
<feature type="compositionally biased region" description="Basic and acidic residues" evidence="1">
    <location>
        <begin position="588"/>
        <end position="598"/>
    </location>
</feature>
<evidence type="ECO:0000313" key="4">
    <source>
        <dbReference type="EMBL" id="KXB57420.1"/>
    </source>
</evidence>
<dbReference type="AlphaFoldDB" id="A0A133ZPT3"/>
<accession>A0A133ZPT3</accession>
<dbReference type="InterPro" id="IPR008965">
    <property type="entry name" value="CBM2/CBM3_carb-bd_dom_sf"/>
</dbReference>
<protein>
    <submittedName>
        <fullName evidence="4">Cohesin domain protein</fullName>
    </submittedName>
</protein>
<dbReference type="EMBL" id="LSDA01000091">
    <property type="protein sequence ID" value="KXB57420.1"/>
    <property type="molecule type" value="Genomic_DNA"/>
</dbReference>
<feature type="region of interest" description="Disordered" evidence="1">
    <location>
        <begin position="529"/>
        <end position="620"/>
    </location>
</feature>
<reference evidence="5" key="1">
    <citation type="submission" date="2016-01" db="EMBL/GenBank/DDBJ databases">
        <authorList>
            <person name="Mitreva M."/>
            <person name="Pepin K.H."/>
            <person name="Mihindukulasuriya K.A."/>
            <person name="Fulton R."/>
            <person name="Fronick C."/>
            <person name="O'Laughlin M."/>
            <person name="Miner T."/>
            <person name="Herter B."/>
            <person name="Rosa B.A."/>
            <person name="Cordes M."/>
            <person name="Tomlinson C."/>
            <person name="Wollam A."/>
            <person name="Palsikar V.B."/>
            <person name="Mardis E.R."/>
            <person name="Wilson R.K."/>
        </authorList>
    </citation>
    <scope>NUCLEOTIDE SEQUENCE [LARGE SCALE GENOMIC DNA]</scope>
    <source>
        <strain evidence="5">DNF00896</strain>
    </source>
</reference>
<evidence type="ECO:0000256" key="2">
    <source>
        <dbReference type="SAM" id="Phobius"/>
    </source>
</evidence>
<dbReference type="STRING" id="467210.HMPREF1866_01508"/>
<feature type="compositionally biased region" description="Basic and acidic residues" evidence="1">
    <location>
        <begin position="534"/>
        <end position="544"/>
    </location>
</feature>
<organism evidence="4 5">
    <name type="scientific">Lachnoanaerobaculum saburreum</name>
    <dbReference type="NCBI Taxonomy" id="467210"/>
    <lineage>
        <taxon>Bacteria</taxon>
        <taxon>Bacillati</taxon>
        <taxon>Bacillota</taxon>
        <taxon>Clostridia</taxon>
        <taxon>Lachnospirales</taxon>
        <taxon>Lachnospiraceae</taxon>
        <taxon>Lachnoanaerobaculum</taxon>
    </lineage>
</organism>
<keyword evidence="2" id="KW-0472">Membrane</keyword>
<feature type="transmembrane region" description="Helical" evidence="2">
    <location>
        <begin position="482"/>
        <end position="503"/>
    </location>
</feature>
<dbReference type="PATRIC" id="fig|467210.3.peg.1492"/>
<feature type="compositionally biased region" description="Basic and acidic residues" evidence="1">
    <location>
        <begin position="552"/>
        <end position="567"/>
    </location>
</feature>